<gene>
    <name evidence="1" type="ORF">HPU229336_07585</name>
</gene>
<dbReference type="EMBL" id="JNUR01000054">
    <property type="protein sequence ID" value="KPH49663.1"/>
    <property type="molecule type" value="Genomic_DNA"/>
</dbReference>
<evidence type="ECO:0000313" key="1">
    <source>
        <dbReference type="EMBL" id="KPH49663.1"/>
    </source>
</evidence>
<reference evidence="1 2" key="1">
    <citation type="submission" date="2014-06" db="EMBL/GenBank/DDBJ databases">
        <title>Helicobacter pullorum isolates in fresh chicken meat - phenotypic and genotypic features.</title>
        <authorList>
            <person name="Borges V."/>
            <person name="Santos A."/>
            <person name="Correia C.B."/>
            <person name="Saraiva M."/>
            <person name="Menard A."/>
            <person name="Vieira L."/>
            <person name="Sampaio D.A."/>
            <person name="Gomes J.P."/>
            <person name="Oleastro M."/>
        </authorList>
    </citation>
    <scope>NUCLEOTIDE SEQUENCE [LARGE SCALE GENOMIC DNA]</scope>
    <source>
        <strain evidence="1 2">229336/12</strain>
    </source>
</reference>
<feature type="non-terminal residue" evidence="1">
    <location>
        <position position="428"/>
    </location>
</feature>
<proteinExistence type="predicted"/>
<dbReference type="Proteomes" id="UP000037800">
    <property type="component" value="Unassembled WGS sequence"/>
</dbReference>
<dbReference type="AlphaFoldDB" id="A0AAW3J2F1"/>
<evidence type="ECO:0000313" key="2">
    <source>
        <dbReference type="Proteomes" id="UP000037800"/>
    </source>
</evidence>
<organism evidence="1 2">
    <name type="scientific">Helicobacter pullorum</name>
    <dbReference type="NCBI Taxonomy" id="35818"/>
    <lineage>
        <taxon>Bacteria</taxon>
        <taxon>Pseudomonadati</taxon>
        <taxon>Campylobacterota</taxon>
        <taxon>Epsilonproteobacteria</taxon>
        <taxon>Campylobacterales</taxon>
        <taxon>Helicobacteraceae</taxon>
        <taxon>Helicobacter</taxon>
    </lineage>
</organism>
<protein>
    <recommendedName>
        <fullName evidence="3">Lysozyme</fullName>
    </recommendedName>
</protein>
<accession>A0AAW3J2F1</accession>
<sequence>MFYHSSTLTLLNYSIIDSSLNIKLECTSKESQKLLSNALSLKEKEYQSKTIQAQQSIATLHSLLENQEVKCIHGGKVILKSNKGKTFKSDGIPLILESDLLGSKISGCPRSVGGVSDPCTQVVNVKASLSQKKINGEYAILQELIGGCLTDKGFPLEVSFVPSKIKFDHSYDPKIGLTKQSLTTSQSFNLPILRLYYKEHNYQIDNTLIQRYTLNNALYELKEESNPQFFKEIIFEEKDLMDLSKSIENTKDIAPYQDKIILFDSLKQEFQKYYEFKEVTLNLGIHTFFLIFVIPKRIPKIYQKDYKALDSQRKDYGIGYFKELLEYNKDYKETNTQNNPYTPFLLYHTRVFLAPAKAKKIHFEFALGLDNYIESKDKENNTNVCKFKVLSGDVIEEREEVEGGDDIPDNVIRIETEDGSGEYIEIEF</sequence>
<comment type="caution">
    <text evidence="1">The sequence shown here is derived from an EMBL/GenBank/DDBJ whole genome shotgun (WGS) entry which is preliminary data.</text>
</comment>
<evidence type="ECO:0008006" key="3">
    <source>
        <dbReference type="Google" id="ProtNLM"/>
    </source>
</evidence>
<name>A0AAW3J2F1_9HELI</name>